<feature type="region of interest" description="Disordered" evidence="5">
    <location>
        <begin position="1"/>
        <end position="22"/>
    </location>
</feature>
<dbReference type="InterPro" id="IPR001647">
    <property type="entry name" value="HTH_TetR"/>
</dbReference>
<evidence type="ECO:0000256" key="2">
    <source>
        <dbReference type="ARBA" id="ARBA00023125"/>
    </source>
</evidence>
<dbReference type="Pfam" id="PF00440">
    <property type="entry name" value="TetR_N"/>
    <property type="match status" value="1"/>
</dbReference>
<gene>
    <name evidence="7" type="ORF">ET471_08795</name>
</gene>
<dbReference type="SUPFAM" id="SSF46689">
    <property type="entry name" value="Homeodomain-like"/>
    <property type="match status" value="1"/>
</dbReference>
<dbReference type="KEGG" id="xya:ET471_08795"/>
<name>A0A4P6F465_9MICO</name>
<dbReference type="InterPro" id="IPR009057">
    <property type="entry name" value="Homeodomain-like_sf"/>
</dbReference>
<protein>
    <submittedName>
        <fullName evidence="7">TetR/AcrR family transcriptional regulator</fullName>
    </submittedName>
</protein>
<proteinExistence type="predicted"/>
<dbReference type="GO" id="GO:0000976">
    <property type="term" value="F:transcription cis-regulatory region binding"/>
    <property type="evidence" value="ECO:0007669"/>
    <property type="project" value="TreeGrafter"/>
</dbReference>
<evidence type="ECO:0000259" key="6">
    <source>
        <dbReference type="PROSITE" id="PS50977"/>
    </source>
</evidence>
<dbReference type="PANTHER" id="PTHR30055:SF148">
    <property type="entry name" value="TETR-FAMILY TRANSCRIPTIONAL REGULATOR"/>
    <property type="match status" value="1"/>
</dbReference>
<dbReference type="EMBL" id="CP035493">
    <property type="protein sequence ID" value="QAY70126.1"/>
    <property type="molecule type" value="Genomic_DNA"/>
</dbReference>
<evidence type="ECO:0000256" key="4">
    <source>
        <dbReference type="PROSITE-ProRule" id="PRU00335"/>
    </source>
</evidence>
<evidence type="ECO:0000313" key="8">
    <source>
        <dbReference type="Proteomes" id="UP000292118"/>
    </source>
</evidence>
<dbReference type="PROSITE" id="PS50977">
    <property type="entry name" value="HTH_TETR_2"/>
    <property type="match status" value="1"/>
</dbReference>
<evidence type="ECO:0000256" key="5">
    <source>
        <dbReference type="SAM" id="MobiDB-lite"/>
    </source>
</evidence>
<dbReference type="InterPro" id="IPR050109">
    <property type="entry name" value="HTH-type_TetR-like_transc_reg"/>
</dbReference>
<keyword evidence="2 4" id="KW-0238">DNA-binding</keyword>
<dbReference type="InterPro" id="IPR023772">
    <property type="entry name" value="DNA-bd_HTH_TetR-type_CS"/>
</dbReference>
<dbReference type="Gene3D" id="1.10.10.60">
    <property type="entry name" value="Homeodomain-like"/>
    <property type="match status" value="1"/>
</dbReference>
<keyword evidence="8" id="KW-1185">Reference proteome</keyword>
<dbReference type="InterPro" id="IPR011075">
    <property type="entry name" value="TetR_C"/>
</dbReference>
<dbReference type="AlphaFoldDB" id="A0A4P6F465"/>
<evidence type="ECO:0000313" key="7">
    <source>
        <dbReference type="EMBL" id="QAY70126.1"/>
    </source>
</evidence>
<feature type="domain" description="HTH tetR-type" evidence="6">
    <location>
        <begin position="20"/>
        <end position="80"/>
    </location>
</feature>
<accession>A0A4P6F465</accession>
<dbReference type="Gene3D" id="1.10.357.10">
    <property type="entry name" value="Tetracycline Repressor, domain 2"/>
    <property type="match status" value="1"/>
</dbReference>
<dbReference type="Proteomes" id="UP000292118">
    <property type="component" value="Chromosome"/>
</dbReference>
<keyword evidence="3" id="KW-0804">Transcription</keyword>
<evidence type="ECO:0000256" key="1">
    <source>
        <dbReference type="ARBA" id="ARBA00023015"/>
    </source>
</evidence>
<organism evidence="7 8">
    <name type="scientific">Xylanimonas protaetiae</name>
    <dbReference type="NCBI Taxonomy" id="2509457"/>
    <lineage>
        <taxon>Bacteria</taxon>
        <taxon>Bacillati</taxon>
        <taxon>Actinomycetota</taxon>
        <taxon>Actinomycetes</taxon>
        <taxon>Micrococcales</taxon>
        <taxon>Promicromonosporaceae</taxon>
        <taxon>Xylanimonas</taxon>
    </lineage>
</organism>
<dbReference type="PANTHER" id="PTHR30055">
    <property type="entry name" value="HTH-TYPE TRANSCRIPTIONAL REGULATOR RUTR"/>
    <property type="match status" value="1"/>
</dbReference>
<dbReference type="PROSITE" id="PS01081">
    <property type="entry name" value="HTH_TETR_1"/>
    <property type="match status" value="1"/>
</dbReference>
<sequence>MAVDTTHAAAPRRAGRPRDESRDADILEAARVELAERGYDRMTMAGVAARAGAGKATVYRRWPSKADLVIDAMVCAAQAAIGIEDVPDTGSLRGDLESVKALGPRDDAVWGALKGLIAQVGHSKELRDAVHERLVCPRVALVRALLARAEARGETVPGVDLDLIAAVPTAMIVYRLKVTGEPLDSAFLTAMVDDVVVPAATGRRD</sequence>
<dbReference type="GO" id="GO:0003700">
    <property type="term" value="F:DNA-binding transcription factor activity"/>
    <property type="evidence" value="ECO:0007669"/>
    <property type="project" value="TreeGrafter"/>
</dbReference>
<dbReference type="RefSeq" id="WP_129187633.1">
    <property type="nucleotide sequence ID" value="NZ_CP035493.1"/>
</dbReference>
<dbReference type="Pfam" id="PF16859">
    <property type="entry name" value="TetR_C_11"/>
    <property type="match status" value="1"/>
</dbReference>
<dbReference type="PRINTS" id="PR00455">
    <property type="entry name" value="HTHTETR"/>
</dbReference>
<dbReference type="InterPro" id="IPR036271">
    <property type="entry name" value="Tet_transcr_reg_TetR-rel_C_sf"/>
</dbReference>
<reference evidence="7 8" key="1">
    <citation type="submission" date="2019-01" db="EMBL/GenBank/DDBJ databases">
        <title>Genome sequencing of strain FW10M-9.</title>
        <authorList>
            <person name="Heo J."/>
            <person name="Kim S.-J."/>
            <person name="Kim J.-S."/>
            <person name="Hong S.-B."/>
            <person name="Kwon S.-W."/>
        </authorList>
    </citation>
    <scope>NUCLEOTIDE SEQUENCE [LARGE SCALE GENOMIC DNA]</scope>
    <source>
        <strain evidence="7 8">FW10M-9</strain>
    </source>
</reference>
<feature type="DNA-binding region" description="H-T-H motif" evidence="4">
    <location>
        <begin position="43"/>
        <end position="62"/>
    </location>
</feature>
<keyword evidence="1" id="KW-0805">Transcription regulation</keyword>
<evidence type="ECO:0000256" key="3">
    <source>
        <dbReference type="ARBA" id="ARBA00023163"/>
    </source>
</evidence>
<dbReference type="SUPFAM" id="SSF48498">
    <property type="entry name" value="Tetracyclin repressor-like, C-terminal domain"/>
    <property type="match status" value="1"/>
</dbReference>
<dbReference type="OrthoDB" id="9796019at2"/>